<keyword evidence="5" id="KW-0010">Activator</keyword>
<dbReference type="FunFam" id="1.10.8.60:FF:000014">
    <property type="entry name" value="DNA-binding transcriptional regulator NtrC"/>
    <property type="match status" value="1"/>
</dbReference>
<dbReference type="Pfam" id="PF00158">
    <property type="entry name" value="Sigma54_activat"/>
    <property type="match status" value="1"/>
</dbReference>
<dbReference type="InterPro" id="IPR003593">
    <property type="entry name" value="AAA+_ATPase"/>
</dbReference>
<feature type="domain" description="PAS" evidence="8">
    <location>
        <begin position="157"/>
        <end position="212"/>
    </location>
</feature>
<protein>
    <submittedName>
        <fullName evidence="10">PAS domain S-box protein</fullName>
    </submittedName>
</protein>
<dbReference type="AlphaFoldDB" id="A0A7C5EQ69"/>
<reference evidence="10" key="1">
    <citation type="journal article" date="2020" name="mSystems">
        <title>Genome- and Community-Level Interaction Insights into Carbon Utilization and Element Cycling Functions of Hydrothermarchaeota in Hydrothermal Sediment.</title>
        <authorList>
            <person name="Zhou Z."/>
            <person name="Liu Y."/>
            <person name="Xu W."/>
            <person name="Pan J."/>
            <person name="Luo Z.H."/>
            <person name="Li M."/>
        </authorList>
    </citation>
    <scope>NUCLEOTIDE SEQUENCE [LARGE SCALE GENOMIC DNA]</scope>
    <source>
        <strain evidence="10">SpSt-853</strain>
    </source>
</reference>
<dbReference type="NCBIfam" id="TIGR00229">
    <property type="entry name" value="sensory_box"/>
    <property type="match status" value="2"/>
</dbReference>
<keyword evidence="1" id="KW-0547">Nucleotide-binding</keyword>
<dbReference type="PROSITE" id="PS50045">
    <property type="entry name" value="SIGMA54_INTERACT_4"/>
    <property type="match status" value="1"/>
</dbReference>
<dbReference type="InterPro" id="IPR002197">
    <property type="entry name" value="HTH_Fis"/>
</dbReference>
<gene>
    <name evidence="10" type="ORF">ENW48_08280</name>
</gene>
<dbReference type="PROSITE" id="PS50113">
    <property type="entry name" value="PAC"/>
    <property type="match status" value="1"/>
</dbReference>
<evidence type="ECO:0000259" key="8">
    <source>
        <dbReference type="PROSITE" id="PS50112"/>
    </source>
</evidence>
<evidence type="ECO:0000256" key="3">
    <source>
        <dbReference type="ARBA" id="ARBA00023015"/>
    </source>
</evidence>
<dbReference type="Gene3D" id="1.10.8.60">
    <property type="match status" value="1"/>
</dbReference>
<keyword evidence="2" id="KW-0067">ATP-binding</keyword>
<dbReference type="SMART" id="SM00091">
    <property type="entry name" value="PAS"/>
    <property type="match status" value="2"/>
</dbReference>
<evidence type="ECO:0000256" key="1">
    <source>
        <dbReference type="ARBA" id="ARBA00022741"/>
    </source>
</evidence>
<dbReference type="Pfam" id="PF25601">
    <property type="entry name" value="AAA_lid_14"/>
    <property type="match status" value="1"/>
</dbReference>
<dbReference type="Gene3D" id="3.40.50.300">
    <property type="entry name" value="P-loop containing nucleotide triphosphate hydrolases"/>
    <property type="match status" value="1"/>
</dbReference>
<name>A0A7C5EQ69_9BACT</name>
<evidence type="ECO:0000259" key="7">
    <source>
        <dbReference type="PROSITE" id="PS50045"/>
    </source>
</evidence>
<dbReference type="SUPFAM" id="SSF52540">
    <property type="entry name" value="P-loop containing nucleoside triphosphate hydrolases"/>
    <property type="match status" value="1"/>
</dbReference>
<proteinExistence type="predicted"/>
<evidence type="ECO:0000259" key="9">
    <source>
        <dbReference type="PROSITE" id="PS50113"/>
    </source>
</evidence>
<dbReference type="InterPro" id="IPR035965">
    <property type="entry name" value="PAS-like_dom_sf"/>
</dbReference>
<dbReference type="InterPro" id="IPR027417">
    <property type="entry name" value="P-loop_NTPase"/>
</dbReference>
<keyword evidence="3" id="KW-0805">Transcription regulation</keyword>
<dbReference type="EMBL" id="DTKJ01000057">
    <property type="protein sequence ID" value="HGZ12201.1"/>
    <property type="molecule type" value="Genomic_DNA"/>
</dbReference>
<comment type="caution">
    <text evidence="10">The sequence shown here is derived from an EMBL/GenBank/DDBJ whole genome shotgun (WGS) entry which is preliminary data.</text>
</comment>
<feature type="domain" description="PAS" evidence="8">
    <location>
        <begin position="49"/>
        <end position="103"/>
    </location>
</feature>
<dbReference type="Pfam" id="PF02954">
    <property type="entry name" value="HTH_8"/>
    <property type="match status" value="1"/>
</dbReference>
<dbReference type="SMART" id="SM00382">
    <property type="entry name" value="AAA"/>
    <property type="match status" value="1"/>
</dbReference>
<dbReference type="InterPro" id="IPR025943">
    <property type="entry name" value="Sigma_54_int_dom_ATP-bd_2"/>
</dbReference>
<dbReference type="PRINTS" id="PR01590">
    <property type="entry name" value="HTHFIS"/>
</dbReference>
<dbReference type="Gene3D" id="3.30.450.20">
    <property type="entry name" value="PAS domain"/>
    <property type="match status" value="2"/>
</dbReference>
<sequence length="786" mass="90199">MSQDRQARVLFSAPSSSSEVAGRVIATEIPGPLAGPWKPSLELSWEGKLVVDAEGRLAFLNQWLADHWGYAAPTVIGRRLGEFLEPAEAKLLIRRLGRCREQAPETMVLKLRRAEGTWWPILVTFTPLGEKGEFQGYGAAVTDLARLGELERELKVAKGFWETIFESISDNLVVIDPDNCRVVMANQAFLRHLGRSPEEVLKRPCFEVMHQKKAPCQEEGFYCPVQEARRLKRLVVADMSFTAHGKDHVYQVSAYPHLTGEGRVDLVICLERDVTERRRMEESLVYRSQELQKVQTQLAKLYEVARERHNRRSVHELVQYVSYTVRDIFPEADFLFLLLDSEKNRILSLEEGPDQVSEPIKRLLRRLEKVGVFKDFLAYLKNVSEPQMISYADRGNLAPHFKVISRIYPSWLGFPILSQQQCLGFFLMGSYVPRGYSWDDIHFFQALVGQVGCYLYQLLRQEAAVLPSSELSHGKTQFGEIIGQSKKMHEVYELIDLVARTDATVLIMGENGTGKELVARTIHRQSKRSRGPFVVANCSAYSPTLLESELFGHEKGAFTGAIRRKKGRFELAQGGTLFLDEIGDIPPATQVLLLRFLQDHCFERVGGETTIEADVRVLAATNKDLYREVQEGRFRDDLYYRLNVITIQLPPLRERKEDIPLLCQHFLQKYNLKEGKRIQRFFPDAMQTLMDYDWPGNVRQLENAISHAVILAQGEEIRRRHLPRFLKEADDEAMPTSLAESERLLILRVLKEVSWNKHEAARRLRVSRSTLYSKIKRFGLDRPQMK</sequence>
<accession>A0A7C5EQ69</accession>
<dbReference type="InterPro" id="IPR029016">
    <property type="entry name" value="GAF-like_dom_sf"/>
</dbReference>
<dbReference type="InterPro" id="IPR000700">
    <property type="entry name" value="PAS-assoc_C"/>
</dbReference>
<evidence type="ECO:0000256" key="4">
    <source>
        <dbReference type="ARBA" id="ARBA00023125"/>
    </source>
</evidence>
<dbReference type="PROSITE" id="PS00688">
    <property type="entry name" value="SIGMA54_INTERACT_3"/>
    <property type="match status" value="1"/>
</dbReference>
<dbReference type="InterPro" id="IPR013656">
    <property type="entry name" value="PAS_4"/>
</dbReference>
<feature type="domain" description="Sigma-54 factor interaction" evidence="7">
    <location>
        <begin position="481"/>
        <end position="710"/>
    </location>
</feature>
<dbReference type="FunFam" id="3.40.50.300:FF:000006">
    <property type="entry name" value="DNA-binding transcriptional regulator NtrC"/>
    <property type="match status" value="1"/>
</dbReference>
<dbReference type="PANTHER" id="PTHR32071">
    <property type="entry name" value="TRANSCRIPTIONAL REGULATORY PROTEIN"/>
    <property type="match status" value="1"/>
</dbReference>
<dbReference type="PROSITE" id="PS00676">
    <property type="entry name" value="SIGMA54_INTERACT_2"/>
    <property type="match status" value="1"/>
</dbReference>
<dbReference type="InterPro" id="IPR025944">
    <property type="entry name" value="Sigma_54_int_dom_CS"/>
</dbReference>
<feature type="domain" description="PAC" evidence="9">
    <location>
        <begin position="229"/>
        <end position="286"/>
    </location>
</feature>
<dbReference type="CDD" id="cd00130">
    <property type="entry name" value="PAS"/>
    <property type="match status" value="2"/>
</dbReference>
<evidence type="ECO:0000256" key="6">
    <source>
        <dbReference type="ARBA" id="ARBA00023163"/>
    </source>
</evidence>
<dbReference type="GO" id="GO:0005524">
    <property type="term" value="F:ATP binding"/>
    <property type="evidence" value="ECO:0007669"/>
    <property type="project" value="UniProtKB-KW"/>
</dbReference>
<dbReference type="InterPro" id="IPR002078">
    <property type="entry name" value="Sigma_54_int"/>
</dbReference>
<dbReference type="SUPFAM" id="SSF55781">
    <property type="entry name" value="GAF domain-like"/>
    <property type="match status" value="1"/>
</dbReference>
<dbReference type="InterPro" id="IPR000014">
    <property type="entry name" value="PAS"/>
</dbReference>
<keyword evidence="4" id="KW-0238">DNA-binding</keyword>
<dbReference type="PROSITE" id="PS50112">
    <property type="entry name" value="PAS"/>
    <property type="match status" value="2"/>
</dbReference>
<dbReference type="Pfam" id="PF08448">
    <property type="entry name" value="PAS_4"/>
    <property type="match status" value="2"/>
</dbReference>
<evidence type="ECO:0000256" key="2">
    <source>
        <dbReference type="ARBA" id="ARBA00022840"/>
    </source>
</evidence>
<dbReference type="PANTHER" id="PTHR32071:SF57">
    <property type="entry name" value="C4-DICARBOXYLATE TRANSPORT TRANSCRIPTIONAL REGULATORY PROTEIN DCTD"/>
    <property type="match status" value="1"/>
</dbReference>
<dbReference type="SUPFAM" id="SSF55785">
    <property type="entry name" value="PYP-like sensor domain (PAS domain)"/>
    <property type="match status" value="2"/>
</dbReference>
<evidence type="ECO:0000313" key="10">
    <source>
        <dbReference type="EMBL" id="HGZ12201.1"/>
    </source>
</evidence>
<dbReference type="Gene3D" id="1.10.10.60">
    <property type="entry name" value="Homeodomain-like"/>
    <property type="match status" value="1"/>
</dbReference>
<dbReference type="GO" id="GO:0006355">
    <property type="term" value="P:regulation of DNA-templated transcription"/>
    <property type="evidence" value="ECO:0007669"/>
    <property type="project" value="InterPro"/>
</dbReference>
<dbReference type="GO" id="GO:0043565">
    <property type="term" value="F:sequence-specific DNA binding"/>
    <property type="evidence" value="ECO:0007669"/>
    <property type="project" value="InterPro"/>
</dbReference>
<keyword evidence="6" id="KW-0804">Transcription</keyword>
<dbReference type="CDD" id="cd00009">
    <property type="entry name" value="AAA"/>
    <property type="match status" value="1"/>
</dbReference>
<dbReference type="Gene3D" id="3.30.450.40">
    <property type="match status" value="1"/>
</dbReference>
<evidence type="ECO:0000256" key="5">
    <source>
        <dbReference type="ARBA" id="ARBA00023159"/>
    </source>
</evidence>
<dbReference type="SUPFAM" id="SSF46689">
    <property type="entry name" value="Homeodomain-like"/>
    <property type="match status" value="1"/>
</dbReference>
<dbReference type="InterPro" id="IPR058031">
    <property type="entry name" value="AAA_lid_NorR"/>
</dbReference>
<dbReference type="InterPro" id="IPR009057">
    <property type="entry name" value="Homeodomain-like_sf"/>
</dbReference>
<organism evidence="10">
    <name type="scientific">Desulfobacca acetoxidans</name>
    <dbReference type="NCBI Taxonomy" id="60893"/>
    <lineage>
        <taxon>Bacteria</taxon>
        <taxon>Pseudomonadati</taxon>
        <taxon>Thermodesulfobacteriota</taxon>
        <taxon>Desulfobaccia</taxon>
        <taxon>Desulfobaccales</taxon>
        <taxon>Desulfobaccaceae</taxon>
        <taxon>Desulfobacca</taxon>
    </lineage>
</organism>